<evidence type="ECO:0000256" key="2">
    <source>
        <dbReference type="ARBA" id="ARBA00012479"/>
    </source>
</evidence>
<evidence type="ECO:0000256" key="7">
    <source>
        <dbReference type="RuleBase" id="RU363068"/>
    </source>
</evidence>
<comment type="caution">
    <text evidence="8">The sequence shown here is derived from an EMBL/GenBank/DDBJ whole genome shotgun (WGS) entry which is preliminary data.</text>
</comment>
<gene>
    <name evidence="8" type="primary">fghA</name>
    <name evidence="8" type="ORF">PQU92_02935</name>
</gene>
<dbReference type="InterPro" id="IPR029058">
    <property type="entry name" value="AB_hydrolase_fold"/>
</dbReference>
<dbReference type="Pfam" id="PF00756">
    <property type="entry name" value="Esterase"/>
    <property type="match status" value="1"/>
</dbReference>
<dbReference type="PANTHER" id="PTHR10061:SF0">
    <property type="entry name" value="S-FORMYLGLUTATHIONE HYDROLASE"/>
    <property type="match status" value="1"/>
</dbReference>
<comment type="similarity">
    <text evidence="1 7">Belongs to the esterase D family.</text>
</comment>
<proteinExistence type="inferred from homology"/>
<comment type="catalytic activity">
    <reaction evidence="5 7">
        <text>S-formylglutathione + H2O = formate + glutathione + H(+)</text>
        <dbReference type="Rhea" id="RHEA:14961"/>
        <dbReference type="ChEBI" id="CHEBI:15377"/>
        <dbReference type="ChEBI" id="CHEBI:15378"/>
        <dbReference type="ChEBI" id="CHEBI:15740"/>
        <dbReference type="ChEBI" id="CHEBI:57688"/>
        <dbReference type="ChEBI" id="CHEBI:57925"/>
        <dbReference type="EC" id="3.1.2.12"/>
    </reaction>
</comment>
<evidence type="ECO:0000313" key="8">
    <source>
        <dbReference type="EMBL" id="MDC7682214.1"/>
    </source>
</evidence>
<protein>
    <recommendedName>
        <fullName evidence="2 6">S-formylglutathione hydrolase</fullName>
        <ecNumber evidence="2 6">3.1.2.12</ecNumber>
    </recommendedName>
</protein>
<dbReference type="PANTHER" id="PTHR10061">
    <property type="entry name" value="S-FORMYLGLUTATHIONE HYDROLASE"/>
    <property type="match status" value="1"/>
</dbReference>
<evidence type="ECO:0000256" key="1">
    <source>
        <dbReference type="ARBA" id="ARBA00005622"/>
    </source>
</evidence>
<keyword evidence="9" id="KW-1185">Reference proteome</keyword>
<dbReference type="InterPro" id="IPR014186">
    <property type="entry name" value="S-formylglutathione_hydrol"/>
</dbReference>
<name>A0ABT5HQ90_9CAUL</name>
<dbReference type="RefSeq" id="WP_272746716.1">
    <property type="nucleotide sequence ID" value="NZ_JAQQKX010000001.1"/>
</dbReference>
<accession>A0ABT5HQ90</accession>
<sequence length="293" mass="31770">MLVLDNDDVATAPAIKAEITAQHTLHGGTLYFLKHDSAATKTPMALSVFVPEGEGPFPVFLWLSGLTCTANNFTEKAGAYKKAAELGLIVVAPDTSPRGEGVANDDAYDMGQGAGFYVNATQSPWAAHFQMETYVTRDLLELIGAQFPTDMSRVGISGHSMGGHGALTLAMNHSNLFTSVSAFAPIASPVHCPWGQKAMAGYLGPNHDAWEIYDAAMRLARGKALSYDDILIDQGLADPFLDTQLMPHLLEQAAKVVGQKLTLRRHEGYDHSYYFIASFIDDHLEFHAARLKT</sequence>
<keyword evidence="4 7" id="KW-0378">Hydrolase</keyword>
<dbReference type="EC" id="3.1.2.12" evidence="2 6"/>
<dbReference type="Proteomes" id="UP001214854">
    <property type="component" value="Unassembled WGS sequence"/>
</dbReference>
<keyword evidence="3 7" id="KW-0719">Serine esterase</keyword>
<reference evidence="8 9" key="1">
    <citation type="submission" date="2023-01" db="EMBL/GenBank/DDBJ databases">
        <title>Novel species of the genus Asticcacaulis isolated from rivers.</title>
        <authorList>
            <person name="Lu H."/>
        </authorList>
    </citation>
    <scope>NUCLEOTIDE SEQUENCE [LARGE SCALE GENOMIC DNA]</scope>
    <source>
        <strain evidence="8 9">BYS171W</strain>
    </source>
</reference>
<evidence type="ECO:0000256" key="5">
    <source>
        <dbReference type="ARBA" id="ARBA00047590"/>
    </source>
</evidence>
<comment type="function">
    <text evidence="7">Serine hydrolase involved in the detoxification of formaldehyde.</text>
</comment>
<organism evidence="8 9">
    <name type="scientific">Asticcacaulis aquaticus</name>
    <dbReference type="NCBI Taxonomy" id="2984212"/>
    <lineage>
        <taxon>Bacteria</taxon>
        <taxon>Pseudomonadati</taxon>
        <taxon>Pseudomonadota</taxon>
        <taxon>Alphaproteobacteria</taxon>
        <taxon>Caulobacterales</taxon>
        <taxon>Caulobacteraceae</taxon>
        <taxon>Asticcacaulis</taxon>
    </lineage>
</organism>
<dbReference type="Gene3D" id="3.40.50.1820">
    <property type="entry name" value="alpha/beta hydrolase"/>
    <property type="match status" value="1"/>
</dbReference>
<dbReference type="NCBIfam" id="TIGR02821">
    <property type="entry name" value="fghA_ester_D"/>
    <property type="match status" value="1"/>
</dbReference>
<evidence type="ECO:0000256" key="4">
    <source>
        <dbReference type="ARBA" id="ARBA00022801"/>
    </source>
</evidence>
<dbReference type="InterPro" id="IPR000801">
    <property type="entry name" value="Esterase-like"/>
</dbReference>
<evidence type="ECO:0000256" key="6">
    <source>
        <dbReference type="NCBIfam" id="TIGR02821"/>
    </source>
</evidence>
<dbReference type="EMBL" id="JAQQKX010000001">
    <property type="protein sequence ID" value="MDC7682214.1"/>
    <property type="molecule type" value="Genomic_DNA"/>
</dbReference>
<evidence type="ECO:0000313" key="9">
    <source>
        <dbReference type="Proteomes" id="UP001214854"/>
    </source>
</evidence>
<evidence type="ECO:0000256" key="3">
    <source>
        <dbReference type="ARBA" id="ARBA00022487"/>
    </source>
</evidence>
<dbReference type="GO" id="GO:0018738">
    <property type="term" value="F:S-formylglutathione hydrolase activity"/>
    <property type="evidence" value="ECO:0007669"/>
    <property type="project" value="UniProtKB-EC"/>
</dbReference>
<dbReference type="SUPFAM" id="SSF53474">
    <property type="entry name" value="alpha/beta-Hydrolases"/>
    <property type="match status" value="1"/>
</dbReference>